<evidence type="ECO:0000256" key="1">
    <source>
        <dbReference type="ARBA" id="ARBA00006484"/>
    </source>
</evidence>
<dbReference type="FunFam" id="3.40.50.720:FF:000084">
    <property type="entry name" value="Short-chain dehydrogenase reductase"/>
    <property type="match status" value="1"/>
</dbReference>
<feature type="region of interest" description="Disordered" evidence="3">
    <location>
        <begin position="189"/>
        <end position="214"/>
    </location>
</feature>
<dbReference type="PRINTS" id="PR00081">
    <property type="entry name" value="GDHRDH"/>
</dbReference>
<dbReference type="Pfam" id="PF13561">
    <property type="entry name" value="adh_short_C2"/>
    <property type="match status" value="1"/>
</dbReference>
<dbReference type="SUPFAM" id="SSF51735">
    <property type="entry name" value="NAD(P)-binding Rossmann-fold domains"/>
    <property type="match status" value="1"/>
</dbReference>
<dbReference type="PANTHER" id="PTHR24321">
    <property type="entry name" value="DEHYDROGENASES, SHORT CHAIN"/>
    <property type="match status" value="1"/>
</dbReference>
<dbReference type="PROSITE" id="PS00061">
    <property type="entry name" value="ADH_SHORT"/>
    <property type="match status" value="1"/>
</dbReference>
<gene>
    <name evidence="4" type="ORF">A2W18_02155</name>
</gene>
<comment type="caution">
    <text evidence="4">The sequence shown here is derived from an EMBL/GenBank/DDBJ whole genome shotgun (WGS) entry which is preliminary data.</text>
</comment>
<accession>A0A1F6UVW5</accession>
<sequence>MNANQRKVAIISGGAQGIGKATARRLLRDDFAVVIADHDEEAGHETETELQVLGDVLFIQADVGNEDDVGRLTAQSARTFGRLDALVNNAGISANKPVEQLTLEEWNRVLATNLTGAFLCVKHTADRLRATRGAIVNIASTRALQSERHTEAYSASKGGIVALTHALAVSLAPEVRVNCISPGWIDSSQWKKRSGRKPQPISTADHEQHPVGRVGQPEDIADMVAYLLSVQAGFITGQNFVVDGGMTRKMIYI</sequence>
<evidence type="ECO:0000313" key="4">
    <source>
        <dbReference type="EMBL" id="OGI61476.1"/>
    </source>
</evidence>
<dbReference type="InterPro" id="IPR020904">
    <property type="entry name" value="Sc_DH/Rdtase_CS"/>
</dbReference>
<evidence type="ECO:0000256" key="3">
    <source>
        <dbReference type="SAM" id="MobiDB-lite"/>
    </source>
</evidence>
<evidence type="ECO:0000256" key="2">
    <source>
        <dbReference type="ARBA" id="ARBA00023002"/>
    </source>
</evidence>
<dbReference type="EMBL" id="MFSP01000195">
    <property type="protein sequence ID" value="OGI61476.1"/>
    <property type="molecule type" value="Genomic_DNA"/>
</dbReference>
<dbReference type="PANTHER" id="PTHR24321:SF8">
    <property type="entry name" value="ESTRADIOL 17-BETA-DEHYDROGENASE 8-RELATED"/>
    <property type="match status" value="1"/>
</dbReference>
<dbReference type="PRINTS" id="PR00080">
    <property type="entry name" value="SDRFAMILY"/>
</dbReference>
<dbReference type="Proteomes" id="UP000179076">
    <property type="component" value="Unassembled WGS sequence"/>
</dbReference>
<dbReference type="Gene3D" id="3.40.50.720">
    <property type="entry name" value="NAD(P)-binding Rossmann-like Domain"/>
    <property type="match status" value="1"/>
</dbReference>
<organism evidence="4 5">
    <name type="scientific">Candidatus Muproteobacteria bacterium RBG_16_60_9</name>
    <dbReference type="NCBI Taxonomy" id="1817755"/>
    <lineage>
        <taxon>Bacteria</taxon>
        <taxon>Pseudomonadati</taxon>
        <taxon>Pseudomonadota</taxon>
        <taxon>Candidatus Muproteobacteria</taxon>
    </lineage>
</organism>
<dbReference type="GO" id="GO:0016491">
    <property type="term" value="F:oxidoreductase activity"/>
    <property type="evidence" value="ECO:0007669"/>
    <property type="project" value="UniProtKB-KW"/>
</dbReference>
<dbReference type="NCBIfam" id="NF005559">
    <property type="entry name" value="PRK07231.1"/>
    <property type="match status" value="1"/>
</dbReference>
<dbReference type="AlphaFoldDB" id="A0A1F6UVW5"/>
<reference evidence="4 5" key="1">
    <citation type="journal article" date="2016" name="Nat. Commun.">
        <title>Thousands of microbial genomes shed light on interconnected biogeochemical processes in an aquifer system.</title>
        <authorList>
            <person name="Anantharaman K."/>
            <person name="Brown C.T."/>
            <person name="Hug L.A."/>
            <person name="Sharon I."/>
            <person name="Castelle C.J."/>
            <person name="Probst A.J."/>
            <person name="Thomas B.C."/>
            <person name="Singh A."/>
            <person name="Wilkins M.J."/>
            <person name="Karaoz U."/>
            <person name="Brodie E.L."/>
            <person name="Williams K.H."/>
            <person name="Hubbard S.S."/>
            <person name="Banfield J.F."/>
        </authorList>
    </citation>
    <scope>NUCLEOTIDE SEQUENCE [LARGE SCALE GENOMIC DNA]</scope>
</reference>
<keyword evidence="2" id="KW-0560">Oxidoreductase</keyword>
<dbReference type="InterPro" id="IPR002347">
    <property type="entry name" value="SDR_fam"/>
</dbReference>
<protein>
    <submittedName>
        <fullName evidence="4">Oxidoreductase</fullName>
    </submittedName>
</protein>
<dbReference type="InterPro" id="IPR036291">
    <property type="entry name" value="NAD(P)-bd_dom_sf"/>
</dbReference>
<name>A0A1F6UVW5_9PROT</name>
<evidence type="ECO:0000313" key="5">
    <source>
        <dbReference type="Proteomes" id="UP000179076"/>
    </source>
</evidence>
<proteinExistence type="inferred from homology"/>
<comment type="similarity">
    <text evidence="1">Belongs to the short-chain dehydrogenases/reductases (SDR) family.</text>
</comment>